<sequence>MYPTFPLFDASAAATPARYALSLVEKTREATFSKSMLESLIMAKEIFGYSVATFFRASAYL</sequence>
<proteinExistence type="predicted"/>
<organism evidence="1">
    <name type="scientific">freshwater metagenome</name>
    <dbReference type="NCBI Taxonomy" id="449393"/>
    <lineage>
        <taxon>unclassified sequences</taxon>
        <taxon>metagenomes</taxon>
        <taxon>ecological metagenomes</taxon>
    </lineage>
</organism>
<dbReference type="AlphaFoldDB" id="A0A6J6LAL4"/>
<name>A0A6J6LAL4_9ZZZZ</name>
<protein>
    <submittedName>
        <fullName evidence="1">Unannotated protein</fullName>
    </submittedName>
</protein>
<reference evidence="1" key="1">
    <citation type="submission" date="2020-05" db="EMBL/GenBank/DDBJ databases">
        <authorList>
            <person name="Chiriac C."/>
            <person name="Salcher M."/>
            <person name="Ghai R."/>
            <person name="Kavagutti S V."/>
        </authorList>
    </citation>
    <scope>NUCLEOTIDE SEQUENCE</scope>
</reference>
<accession>A0A6J6LAL4</accession>
<dbReference type="EMBL" id="CAEZWO010000039">
    <property type="protein sequence ID" value="CAB4657664.1"/>
    <property type="molecule type" value="Genomic_DNA"/>
</dbReference>
<evidence type="ECO:0000313" key="1">
    <source>
        <dbReference type="EMBL" id="CAB4657664.1"/>
    </source>
</evidence>
<gene>
    <name evidence="1" type="ORF">UFOPK2254_00535</name>
</gene>